<feature type="transmembrane region" description="Helical" evidence="6">
    <location>
        <begin position="186"/>
        <end position="207"/>
    </location>
</feature>
<feature type="region of interest" description="Disordered" evidence="5">
    <location>
        <begin position="223"/>
        <end position="254"/>
    </location>
</feature>
<feature type="compositionally biased region" description="Basic and acidic residues" evidence="5">
    <location>
        <begin position="242"/>
        <end position="252"/>
    </location>
</feature>
<feature type="transmembrane region" description="Helical" evidence="6">
    <location>
        <begin position="326"/>
        <end position="350"/>
    </location>
</feature>
<dbReference type="EMBL" id="ML769769">
    <property type="protein sequence ID" value="KAE9387973.1"/>
    <property type="molecule type" value="Genomic_DNA"/>
</dbReference>
<evidence type="ECO:0000313" key="8">
    <source>
        <dbReference type="Proteomes" id="UP000799118"/>
    </source>
</evidence>
<dbReference type="Proteomes" id="UP000799118">
    <property type="component" value="Unassembled WGS sequence"/>
</dbReference>
<evidence type="ECO:0000256" key="5">
    <source>
        <dbReference type="SAM" id="MobiDB-lite"/>
    </source>
</evidence>
<evidence type="ECO:0000313" key="7">
    <source>
        <dbReference type="EMBL" id="KAE9387973.1"/>
    </source>
</evidence>
<evidence type="ECO:0000256" key="2">
    <source>
        <dbReference type="ARBA" id="ARBA00022692"/>
    </source>
</evidence>
<feature type="compositionally biased region" description="Low complexity" evidence="5">
    <location>
        <begin position="271"/>
        <end position="289"/>
    </location>
</feature>
<feature type="transmembrane region" description="Helical" evidence="6">
    <location>
        <begin position="12"/>
        <end position="37"/>
    </location>
</feature>
<sequence length="513" mass="56110">MMVDIVLERHYTVFELCGVVTLAFAGLTSFLAVLLVLIKSVIPGSGSLTRTYRQTNFLGYFLSLLVSNMIESIGTMMDVKWIAQGGLEEGAYCRIQGGVKQFGNVGNAIWSLMISIHLFNLLFRRSASTLAGLLITLFAGWGFILAMIVIGPAAIQTKERGSYYGVSGNWCWITSEYKLEQLYLEYFLEFFSAGISFVIYTLVLLRVQGNLVITWHRAEPTEPNIQATTAPGPDIGSMHASSRTESDADKKPSLGFSRKLSSSFGSMSALSTRLHGRSSSRTLSSGSSRGRPRVAWRFVPRGQGWKLSFRRDYLDASMLRVVQHMVWYPVAYTILIVPVGAARLSAVAGISVPEAVTFLTAILFNLTGLVNVLLLVMTHRKFPETTSLPRFDTARPTTLTSKSKSKSGSTITSLNDHTFHNSGTSSGSGLSDQSVPNKYGITPFLLYDYDVEPPTPTPRSPFNTTALSSTLHYGTPVTPAPAYSPTLQEGHLMGTNISNAEVQYPEAVARATE</sequence>
<dbReference type="PANTHER" id="PTHR23112:SF37">
    <property type="entry name" value="G PROTEIN-COUPLED RECEPTOR GPR1"/>
    <property type="match status" value="1"/>
</dbReference>
<proteinExistence type="predicted"/>
<dbReference type="GO" id="GO:0005886">
    <property type="term" value="C:plasma membrane"/>
    <property type="evidence" value="ECO:0007669"/>
    <property type="project" value="TreeGrafter"/>
</dbReference>
<keyword evidence="2 6" id="KW-0812">Transmembrane</keyword>
<evidence type="ECO:0000256" key="3">
    <source>
        <dbReference type="ARBA" id="ARBA00022989"/>
    </source>
</evidence>
<keyword evidence="8" id="KW-1185">Reference proteome</keyword>
<gene>
    <name evidence="7" type="ORF">BT96DRAFT_981211</name>
</gene>
<name>A0A6A4GRI0_9AGAR</name>
<dbReference type="Gene3D" id="1.20.1070.10">
    <property type="entry name" value="Rhodopsin 7-helix transmembrane proteins"/>
    <property type="match status" value="1"/>
</dbReference>
<keyword evidence="3 6" id="KW-1133">Transmembrane helix</keyword>
<keyword evidence="4 6" id="KW-0472">Membrane</keyword>
<feature type="region of interest" description="Disordered" evidence="5">
    <location>
        <begin position="271"/>
        <end position="290"/>
    </location>
</feature>
<feature type="compositionally biased region" description="Low complexity" evidence="5">
    <location>
        <begin position="397"/>
        <end position="413"/>
    </location>
</feature>
<evidence type="ECO:0000256" key="4">
    <source>
        <dbReference type="ARBA" id="ARBA00023136"/>
    </source>
</evidence>
<dbReference type="PANTHER" id="PTHR23112">
    <property type="entry name" value="G PROTEIN-COUPLED RECEPTOR 157-RELATED"/>
    <property type="match status" value="1"/>
</dbReference>
<evidence type="ECO:0000256" key="1">
    <source>
        <dbReference type="ARBA" id="ARBA00004141"/>
    </source>
</evidence>
<reference evidence="7" key="1">
    <citation type="journal article" date="2019" name="Environ. Microbiol.">
        <title>Fungal ecological strategies reflected in gene transcription - a case study of two litter decomposers.</title>
        <authorList>
            <person name="Barbi F."/>
            <person name="Kohler A."/>
            <person name="Barry K."/>
            <person name="Baskaran P."/>
            <person name="Daum C."/>
            <person name="Fauchery L."/>
            <person name="Ihrmark K."/>
            <person name="Kuo A."/>
            <person name="LaButti K."/>
            <person name="Lipzen A."/>
            <person name="Morin E."/>
            <person name="Grigoriev I.V."/>
            <person name="Henrissat B."/>
            <person name="Lindahl B."/>
            <person name="Martin F."/>
        </authorList>
    </citation>
    <scope>NUCLEOTIDE SEQUENCE</scope>
    <source>
        <strain evidence="7">JB14</strain>
    </source>
</reference>
<accession>A0A6A4GRI0</accession>
<feature type="transmembrane region" description="Helical" evidence="6">
    <location>
        <begin position="356"/>
        <end position="377"/>
    </location>
</feature>
<organism evidence="7 8">
    <name type="scientific">Gymnopus androsaceus JB14</name>
    <dbReference type="NCBI Taxonomy" id="1447944"/>
    <lineage>
        <taxon>Eukaryota</taxon>
        <taxon>Fungi</taxon>
        <taxon>Dikarya</taxon>
        <taxon>Basidiomycota</taxon>
        <taxon>Agaricomycotina</taxon>
        <taxon>Agaricomycetes</taxon>
        <taxon>Agaricomycetidae</taxon>
        <taxon>Agaricales</taxon>
        <taxon>Marasmiineae</taxon>
        <taxon>Omphalotaceae</taxon>
        <taxon>Gymnopus</taxon>
    </lineage>
</organism>
<dbReference type="Pfam" id="PF05462">
    <property type="entry name" value="Dicty_CAR"/>
    <property type="match status" value="1"/>
</dbReference>
<dbReference type="AlphaFoldDB" id="A0A6A4GRI0"/>
<feature type="transmembrane region" description="Helical" evidence="6">
    <location>
        <begin position="105"/>
        <end position="123"/>
    </location>
</feature>
<evidence type="ECO:0000256" key="6">
    <source>
        <dbReference type="SAM" id="Phobius"/>
    </source>
</evidence>
<dbReference type="GO" id="GO:0004930">
    <property type="term" value="F:G protein-coupled receptor activity"/>
    <property type="evidence" value="ECO:0007669"/>
    <property type="project" value="TreeGrafter"/>
</dbReference>
<dbReference type="GO" id="GO:0007189">
    <property type="term" value="P:adenylate cyclase-activating G protein-coupled receptor signaling pathway"/>
    <property type="evidence" value="ECO:0007669"/>
    <property type="project" value="TreeGrafter"/>
</dbReference>
<feature type="transmembrane region" description="Helical" evidence="6">
    <location>
        <begin position="57"/>
        <end position="77"/>
    </location>
</feature>
<comment type="subcellular location">
    <subcellularLocation>
        <location evidence="1">Membrane</location>
        <topology evidence="1">Multi-pass membrane protein</topology>
    </subcellularLocation>
</comment>
<protein>
    <submittedName>
        <fullName evidence="7">Uncharacterized protein</fullName>
    </submittedName>
</protein>
<dbReference type="OrthoDB" id="3045004at2759"/>
<feature type="transmembrane region" description="Helical" evidence="6">
    <location>
        <begin position="130"/>
        <end position="155"/>
    </location>
</feature>
<feature type="compositionally biased region" description="Polar residues" evidence="5">
    <location>
        <begin position="414"/>
        <end position="434"/>
    </location>
</feature>
<feature type="region of interest" description="Disordered" evidence="5">
    <location>
        <begin position="387"/>
        <end position="434"/>
    </location>
</feature>